<organism evidence="2 3">
    <name type="scientific">Ramazzottius varieornatus</name>
    <name type="common">Water bear</name>
    <name type="synonym">Tardigrade</name>
    <dbReference type="NCBI Taxonomy" id="947166"/>
    <lineage>
        <taxon>Eukaryota</taxon>
        <taxon>Metazoa</taxon>
        <taxon>Ecdysozoa</taxon>
        <taxon>Tardigrada</taxon>
        <taxon>Eutardigrada</taxon>
        <taxon>Parachela</taxon>
        <taxon>Hypsibioidea</taxon>
        <taxon>Ramazzottiidae</taxon>
        <taxon>Ramazzottius</taxon>
    </lineage>
</organism>
<feature type="transmembrane region" description="Helical" evidence="1">
    <location>
        <begin position="51"/>
        <end position="79"/>
    </location>
</feature>
<dbReference type="Proteomes" id="UP000186922">
    <property type="component" value="Unassembled WGS sequence"/>
</dbReference>
<keyword evidence="1" id="KW-0812">Transmembrane</keyword>
<sequence>MNFQNISLPAPTLAGIGPVLLPLNGTLDSDLQLNVERILAGGLPVERFTSYGYTVTGVVLTFVCVIATFAHVCIILTIIKNRPLRTPINWMLLNLSACIASITTLAVISVERYLLIGYPGKATITNRMTLLAVIAGQLHFLRFILLVRNVGLD</sequence>
<evidence type="ECO:0000313" key="2">
    <source>
        <dbReference type="EMBL" id="GAV04607.1"/>
    </source>
</evidence>
<keyword evidence="3" id="KW-1185">Reference proteome</keyword>
<dbReference type="SUPFAM" id="SSF81321">
    <property type="entry name" value="Family A G protein-coupled receptor-like"/>
    <property type="match status" value="1"/>
</dbReference>
<protein>
    <recommendedName>
        <fullName evidence="4">G-protein coupled receptors family 1 profile domain-containing protein</fullName>
    </recommendedName>
</protein>
<comment type="caution">
    <text evidence="2">The sequence shown here is derived from an EMBL/GenBank/DDBJ whole genome shotgun (WGS) entry which is preliminary data.</text>
</comment>
<name>A0A1D1VST0_RAMVA</name>
<evidence type="ECO:0008006" key="4">
    <source>
        <dbReference type="Google" id="ProtNLM"/>
    </source>
</evidence>
<feature type="transmembrane region" description="Helical" evidence="1">
    <location>
        <begin position="130"/>
        <end position="147"/>
    </location>
</feature>
<dbReference type="EMBL" id="BDGG01000011">
    <property type="protein sequence ID" value="GAV04607.1"/>
    <property type="molecule type" value="Genomic_DNA"/>
</dbReference>
<feature type="transmembrane region" description="Helical" evidence="1">
    <location>
        <begin position="91"/>
        <end position="110"/>
    </location>
</feature>
<dbReference type="OrthoDB" id="2101615at2759"/>
<keyword evidence="1" id="KW-0472">Membrane</keyword>
<evidence type="ECO:0000313" key="3">
    <source>
        <dbReference type="Proteomes" id="UP000186922"/>
    </source>
</evidence>
<evidence type="ECO:0000256" key="1">
    <source>
        <dbReference type="SAM" id="Phobius"/>
    </source>
</evidence>
<keyword evidence="1" id="KW-1133">Transmembrane helix</keyword>
<accession>A0A1D1VST0</accession>
<reference evidence="2 3" key="1">
    <citation type="journal article" date="2016" name="Nat. Commun.">
        <title>Extremotolerant tardigrade genome and improved radiotolerance of human cultured cells by tardigrade-unique protein.</title>
        <authorList>
            <person name="Hashimoto T."/>
            <person name="Horikawa D.D."/>
            <person name="Saito Y."/>
            <person name="Kuwahara H."/>
            <person name="Kozuka-Hata H."/>
            <person name="Shin-I T."/>
            <person name="Minakuchi Y."/>
            <person name="Ohishi K."/>
            <person name="Motoyama A."/>
            <person name="Aizu T."/>
            <person name="Enomoto A."/>
            <person name="Kondo K."/>
            <person name="Tanaka S."/>
            <person name="Hara Y."/>
            <person name="Koshikawa S."/>
            <person name="Sagara H."/>
            <person name="Miura T."/>
            <person name="Yokobori S."/>
            <person name="Miyagawa K."/>
            <person name="Suzuki Y."/>
            <person name="Kubo T."/>
            <person name="Oyama M."/>
            <person name="Kohara Y."/>
            <person name="Fujiyama A."/>
            <person name="Arakawa K."/>
            <person name="Katayama T."/>
            <person name="Toyoda A."/>
            <person name="Kunieda T."/>
        </authorList>
    </citation>
    <scope>NUCLEOTIDE SEQUENCE [LARGE SCALE GENOMIC DNA]</scope>
    <source>
        <strain evidence="2 3">YOKOZUNA-1</strain>
    </source>
</reference>
<proteinExistence type="predicted"/>
<dbReference type="Gene3D" id="1.20.1070.10">
    <property type="entry name" value="Rhodopsin 7-helix transmembrane proteins"/>
    <property type="match status" value="1"/>
</dbReference>
<gene>
    <name evidence="2" type="primary">RvY_14869-1</name>
    <name evidence="2" type="synonym">RvY_14869.1</name>
    <name evidence="2" type="ORF">RvY_14869</name>
</gene>
<dbReference type="AlphaFoldDB" id="A0A1D1VST0"/>